<dbReference type="CDD" id="cd00130">
    <property type="entry name" value="PAS"/>
    <property type="match status" value="1"/>
</dbReference>
<dbReference type="EMBL" id="MFJG01000033">
    <property type="protein sequence ID" value="OGG05563.1"/>
    <property type="molecule type" value="Genomic_DNA"/>
</dbReference>
<evidence type="ECO:0000256" key="4">
    <source>
        <dbReference type="ARBA" id="ARBA00022679"/>
    </source>
</evidence>
<dbReference type="SMART" id="SM00388">
    <property type="entry name" value="HisKA"/>
    <property type="match status" value="1"/>
</dbReference>
<evidence type="ECO:0000313" key="10">
    <source>
        <dbReference type="EMBL" id="OGG05563.1"/>
    </source>
</evidence>
<dbReference type="InterPro" id="IPR036097">
    <property type="entry name" value="HisK_dim/P_sf"/>
</dbReference>
<dbReference type="GO" id="GO:0000155">
    <property type="term" value="F:phosphorelay sensor kinase activity"/>
    <property type="evidence" value="ECO:0007669"/>
    <property type="project" value="InterPro"/>
</dbReference>
<keyword evidence="3" id="KW-0597">Phosphoprotein</keyword>
<dbReference type="SMART" id="SM00086">
    <property type="entry name" value="PAC"/>
    <property type="match status" value="2"/>
</dbReference>
<dbReference type="PRINTS" id="PR00344">
    <property type="entry name" value="BCTRLSENSOR"/>
</dbReference>
<evidence type="ECO:0000256" key="7">
    <source>
        <dbReference type="ARBA" id="ARBA00023136"/>
    </source>
</evidence>
<evidence type="ECO:0000259" key="8">
    <source>
        <dbReference type="PROSITE" id="PS50109"/>
    </source>
</evidence>
<comment type="caution">
    <text evidence="10">The sequence shown here is derived from an EMBL/GenBank/DDBJ whole genome shotgun (WGS) entry which is preliminary data.</text>
</comment>
<dbReference type="SUPFAM" id="SSF55874">
    <property type="entry name" value="ATPase domain of HSP90 chaperone/DNA topoisomerase II/histidine kinase"/>
    <property type="match status" value="1"/>
</dbReference>
<dbReference type="CDD" id="cd00082">
    <property type="entry name" value="HisKA"/>
    <property type="match status" value="1"/>
</dbReference>
<keyword evidence="6" id="KW-0902">Two-component regulatory system</keyword>
<comment type="catalytic activity">
    <reaction evidence="1">
        <text>ATP + protein L-histidine = ADP + protein N-phospho-L-histidine.</text>
        <dbReference type="EC" id="2.7.13.3"/>
    </reaction>
</comment>
<dbReference type="Gene3D" id="1.10.287.130">
    <property type="match status" value="1"/>
</dbReference>
<dbReference type="InterPro" id="IPR001610">
    <property type="entry name" value="PAC"/>
</dbReference>
<dbReference type="CDD" id="cd00075">
    <property type="entry name" value="HATPase"/>
    <property type="match status" value="1"/>
</dbReference>
<proteinExistence type="predicted"/>
<dbReference type="PROSITE" id="PS50109">
    <property type="entry name" value="HIS_KIN"/>
    <property type="match status" value="1"/>
</dbReference>
<dbReference type="InterPro" id="IPR000700">
    <property type="entry name" value="PAS-assoc_C"/>
</dbReference>
<reference evidence="10 11" key="1">
    <citation type="journal article" date="2016" name="Nat. Commun.">
        <title>Thousands of microbial genomes shed light on interconnected biogeochemical processes in an aquifer system.</title>
        <authorList>
            <person name="Anantharaman K."/>
            <person name="Brown C.T."/>
            <person name="Hug L.A."/>
            <person name="Sharon I."/>
            <person name="Castelle C.J."/>
            <person name="Probst A.J."/>
            <person name="Thomas B.C."/>
            <person name="Singh A."/>
            <person name="Wilkins M.J."/>
            <person name="Karaoz U."/>
            <person name="Brodie E.L."/>
            <person name="Williams K.H."/>
            <person name="Hubbard S.S."/>
            <person name="Banfield J.F."/>
        </authorList>
    </citation>
    <scope>NUCLEOTIDE SEQUENCE [LARGE SCALE GENOMIC DNA]</scope>
</reference>
<dbReference type="FunFam" id="1.10.287.130:FF:000001">
    <property type="entry name" value="Two-component sensor histidine kinase"/>
    <property type="match status" value="1"/>
</dbReference>
<evidence type="ECO:0000256" key="5">
    <source>
        <dbReference type="ARBA" id="ARBA00022777"/>
    </source>
</evidence>
<dbReference type="NCBIfam" id="TIGR00229">
    <property type="entry name" value="sensory_box"/>
    <property type="match status" value="1"/>
</dbReference>
<dbReference type="PANTHER" id="PTHR43711">
    <property type="entry name" value="TWO-COMPONENT HISTIDINE KINASE"/>
    <property type="match status" value="1"/>
</dbReference>
<evidence type="ECO:0000256" key="2">
    <source>
        <dbReference type="ARBA" id="ARBA00012438"/>
    </source>
</evidence>
<gene>
    <name evidence="10" type="ORF">A2872_00175</name>
</gene>
<dbReference type="EC" id="2.7.13.3" evidence="2"/>
<dbReference type="AlphaFoldDB" id="A0A1F5YZP4"/>
<dbReference type="InterPro" id="IPR035965">
    <property type="entry name" value="PAS-like_dom_sf"/>
</dbReference>
<dbReference type="SUPFAM" id="SSF55785">
    <property type="entry name" value="PYP-like sensor domain (PAS domain)"/>
    <property type="match status" value="2"/>
</dbReference>
<dbReference type="Pfam" id="PF00512">
    <property type="entry name" value="HisKA"/>
    <property type="match status" value="1"/>
</dbReference>
<keyword evidence="7" id="KW-0472">Membrane</keyword>
<dbReference type="InterPro" id="IPR003661">
    <property type="entry name" value="HisK_dim/P_dom"/>
</dbReference>
<evidence type="ECO:0000256" key="1">
    <source>
        <dbReference type="ARBA" id="ARBA00000085"/>
    </source>
</evidence>
<feature type="domain" description="Histidine kinase" evidence="8">
    <location>
        <begin position="255"/>
        <end position="470"/>
    </location>
</feature>
<dbReference type="Gene3D" id="3.30.450.20">
    <property type="entry name" value="PAS domain"/>
    <property type="match status" value="2"/>
</dbReference>
<evidence type="ECO:0000313" key="11">
    <source>
        <dbReference type="Proteomes" id="UP000178681"/>
    </source>
</evidence>
<dbReference type="PANTHER" id="PTHR43711:SF1">
    <property type="entry name" value="HISTIDINE KINASE 1"/>
    <property type="match status" value="1"/>
</dbReference>
<evidence type="ECO:0000256" key="3">
    <source>
        <dbReference type="ARBA" id="ARBA00022553"/>
    </source>
</evidence>
<feature type="domain" description="PAC" evidence="9">
    <location>
        <begin position="74"/>
        <end position="127"/>
    </location>
</feature>
<dbReference type="Pfam" id="PF13426">
    <property type="entry name" value="PAS_9"/>
    <property type="match status" value="2"/>
</dbReference>
<protein>
    <recommendedName>
        <fullName evidence="2">histidine kinase</fullName>
        <ecNumber evidence="2">2.7.13.3</ecNumber>
    </recommendedName>
</protein>
<dbReference type="Proteomes" id="UP000178681">
    <property type="component" value="Unassembled WGS sequence"/>
</dbReference>
<dbReference type="InterPro" id="IPR000014">
    <property type="entry name" value="PAS"/>
</dbReference>
<evidence type="ECO:0000259" key="9">
    <source>
        <dbReference type="PROSITE" id="PS50113"/>
    </source>
</evidence>
<dbReference type="SMART" id="SM00387">
    <property type="entry name" value="HATPase_c"/>
    <property type="match status" value="1"/>
</dbReference>
<accession>A0A1F5YZP4</accession>
<dbReference type="InterPro" id="IPR005467">
    <property type="entry name" value="His_kinase_dom"/>
</dbReference>
<evidence type="ECO:0000256" key="6">
    <source>
        <dbReference type="ARBA" id="ARBA00023012"/>
    </source>
</evidence>
<keyword evidence="5" id="KW-0418">Kinase</keyword>
<dbReference type="STRING" id="1798377.A2872_00175"/>
<dbReference type="Gene3D" id="3.30.565.10">
    <property type="entry name" value="Histidine kinase-like ATPase, C-terminal domain"/>
    <property type="match status" value="1"/>
</dbReference>
<dbReference type="InterPro" id="IPR003594">
    <property type="entry name" value="HATPase_dom"/>
</dbReference>
<dbReference type="InterPro" id="IPR036890">
    <property type="entry name" value="HATPase_C_sf"/>
</dbReference>
<sequence>MFNSLFIRLNNHPIDSDKIMDDKLLQTALNGSAVTVFAEGKDPKRTIVYHRLPFFSPKTNLLLELKREVIETGKSVRREVEIIKYNKIYYVFLNLEPIKDETGQVVGVAGTAVDITRSKKYQGDLLKSEERSRRLIDSNIIGVVIADTVKIYEANEAFLKIIGYSKDDLKKNKIKWKKITPIEWQESDQKAMEELLKSGINTPIEKEFFRKDGSRVPVLVGAAMIEADPLRWVSFVLDIYDQKLMEKRKDDFVSMSSHELKTPVTILKAYSQILQKLSSPNRTETLGYLNKMNAQITRLTKIINDLLDISKIRVGKLVTVNERFSFDQFAEEIVNNFRLTVNTHTIKIIGKTGKEICADRDRIGQVINNLISNAVKYSPGKEKIQIILESETDNVILKVKDFGLGISKANQEKIFQSFYRVFDEKGASFPGLGIGLFIASEIVRLHHGTLLVDSKKGKGSVFTLTLPINRQ</sequence>
<dbReference type="SUPFAM" id="SSF47384">
    <property type="entry name" value="Homodimeric domain of signal transducing histidine kinase"/>
    <property type="match status" value="1"/>
</dbReference>
<dbReference type="SMART" id="SM00091">
    <property type="entry name" value="PAS"/>
    <property type="match status" value="1"/>
</dbReference>
<dbReference type="FunFam" id="3.30.565.10:FF:000006">
    <property type="entry name" value="Sensor histidine kinase WalK"/>
    <property type="match status" value="1"/>
</dbReference>
<dbReference type="Pfam" id="PF02518">
    <property type="entry name" value="HATPase_c"/>
    <property type="match status" value="1"/>
</dbReference>
<dbReference type="InterPro" id="IPR050736">
    <property type="entry name" value="Sensor_HK_Regulatory"/>
</dbReference>
<dbReference type="PROSITE" id="PS50113">
    <property type="entry name" value="PAC"/>
    <property type="match status" value="1"/>
</dbReference>
<name>A0A1F5YZP4_9BACT</name>
<keyword evidence="4" id="KW-0808">Transferase</keyword>
<organism evidence="10 11">
    <name type="scientific">Candidatus Gottesmanbacteria bacterium RIFCSPHIGHO2_01_FULL_42_12</name>
    <dbReference type="NCBI Taxonomy" id="1798377"/>
    <lineage>
        <taxon>Bacteria</taxon>
        <taxon>Candidatus Gottesmaniibacteriota</taxon>
    </lineage>
</organism>
<dbReference type="InterPro" id="IPR004358">
    <property type="entry name" value="Sig_transdc_His_kin-like_C"/>
</dbReference>